<evidence type="ECO:0000313" key="3">
    <source>
        <dbReference type="Proteomes" id="UP001214094"/>
    </source>
</evidence>
<keyword evidence="2" id="KW-0808">Transferase</keyword>
<dbReference type="InterPro" id="IPR028098">
    <property type="entry name" value="Glyco_trans_4-like_N"/>
</dbReference>
<dbReference type="Proteomes" id="UP001214094">
    <property type="component" value="Chromosome"/>
</dbReference>
<name>A0ABY8HHX5_ENSAD</name>
<dbReference type="GO" id="GO:0016757">
    <property type="term" value="F:glycosyltransferase activity"/>
    <property type="evidence" value="ECO:0007669"/>
    <property type="project" value="UniProtKB-KW"/>
</dbReference>
<keyword evidence="2" id="KW-0328">Glycosyltransferase</keyword>
<dbReference type="Pfam" id="PF13692">
    <property type="entry name" value="Glyco_trans_1_4"/>
    <property type="match status" value="1"/>
</dbReference>
<dbReference type="SUPFAM" id="SSF53756">
    <property type="entry name" value="UDP-Glycosyltransferase/glycogen phosphorylase"/>
    <property type="match status" value="1"/>
</dbReference>
<evidence type="ECO:0000259" key="1">
    <source>
        <dbReference type="Pfam" id="PF13439"/>
    </source>
</evidence>
<protein>
    <submittedName>
        <fullName evidence="2">Glycosyltransferase</fullName>
        <ecNumber evidence="2">2.4.-.-</ecNumber>
    </submittedName>
</protein>
<dbReference type="Pfam" id="PF13439">
    <property type="entry name" value="Glyco_transf_4"/>
    <property type="match status" value="1"/>
</dbReference>
<proteinExistence type="predicted"/>
<dbReference type="RefSeq" id="WP_051659659.1">
    <property type="nucleotide sequence ID" value="NZ_CP015880.1"/>
</dbReference>
<dbReference type="PANTHER" id="PTHR12526">
    <property type="entry name" value="GLYCOSYLTRANSFERASE"/>
    <property type="match status" value="1"/>
</dbReference>
<dbReference type="GeneID" id="29516924"/>
<sequence length="397" mass="43236">MEHVVPRRSPAPPLKLLQVLEPSGGGSGRHFLDLCRGMHKRGHHVEAVYSPVRAEEGFVRELKAIGLPAVHAVNMKRAPGPSDFGRFLELRRIMRASSFDIIHGHSSKAGALTRLRLPGSHVPRIYTPHAFRTLDPTLGRGGRLIYGTIEWALARFFTDHLICVSDDEFHHALSLHMPEKRMSVIVNGVAPPSCEMAQTLRASFGIAPDAFVFGFVGRLSAQKAPERLIAAFKSVAASVRNSHLVMVGSGELEGDLRKAIAASGLQNRMHLTSAFTGPQAVPAFDLLVMPSRYEAMSYVMLEGAAAGKAIIATDIGGARTVIEDDRNGYILPNSDDTSALTKTMIQAAEPETFKALSASAENLKDRFTLAVMLDRTEALYQKAASKRQTVDLLQSTR</sequence>
<reference evidence="2 3" key="1">
    <citation type="submission" date="2023-03" db="EMBL/GenBank/DDBJ databases">
        <title>Comparative genome and transcriptome analysis combination mining strategies for increasing vitamin B12 production of Ensifer adhaerens strain.</title>
        <authorList>
            <person name="Yongheng L."/>
        </authorList>
    </citation>
    <scope>NUCLEOTIDE SEQUENCE [LARGE SCALE GENOMIC DNA]</scope>
    <source>
        <strain evidence="2 3">Casida A-T305</strain>
    </source>
</reference>
<accession>A0ABY8HHX5</accession>
<dbReference type="EC" id="2.4.-.-" evidence="2"/>
<dbReference type="EMBL" id="CP121308">
    <property type="protein sequence ID" value="WFP91714.1"/>
    <property type="molecule type" value="Genomic_DNA"/>
</dbReference>
<evidence type="ECO:0000313" key="2">
    <source>
        <dbReference type="EMBL" id="WFP91714.1"/>
    </source>
</evidence>
<gene>
    <name evidence="2" type="ORF">P4B07_04875</name>
</gene>
<keyword evidence="3" id="KW-1185">Reference proteome</keyword>
<feature type="domain" description="Glycosyltransferase subfamily 4-like N-terminal" evidence="1">
    <location>
        <begin position="25"/>
        <end position="189"/>
    </location>
</feature>
<dbReference type="Gene3D" id="3.40.50.2000">
    <property type="entry name" value="Glycogen Phosphorylase B"/>
    <property type="match status" value="2"/>
</dbReference>
<organism evidence="2 3">
    <name type="scientific">Ensifer adhaerens</name>
    <name type="common">Sinorhizobium morelense</name>
    <dbReference type="NCBI Taxonomy" id="106592"/>
    <lineage>
        <taxon>Bacteria</taxon>
        <taxon>Pseudomonadati</taxon>
        <taxon>Pseudomonadota</taxon>
        <taxon>Alphaproteobacteria</taxon>
        <taxon>Hyphomicrobiales</taxon>
        <taxon>Rhizobiaceae</taxon>
        <taxon>Sinorhizobium/Ensifer group</taxon>
        <taxon>Ensifer</taxon>
    </lineage>
</organism>